<evidence type="ECO:0000313" key="1">
    <source>
        <dbReference type="EMBL" id="TBX65195.1"/>
    </source>
</evidence>
<evidence type="ECO:0000313" key="2">
    <source>
        <dbReference type="Proteomes" id="UP000293300"/>
    </source>
</evidence>
<name>A0A4Q9YP90_9FLAO</name>
<sequence length="138" mass="15738">MKTDNSIKEITIAAINRSAMNPESWVYSKVYSENSANEFELEENELPIFEVSSAKAKTIITTRRIIEKENEKVCFVDFEEVDDVIYGDFKGQINKPELSKFRIVDMYGEQHDFQMETGKASIGLISCVKTVLKLKASL</sequence>
<accession>A0A4Q9YP90</accession>
<organism evidence="1 2">
    <name type="scientific">Flavobacterium silvisoli</name>
    <dbReference type="NCBI Taxonomy" id="2529433"/>
    <lineage>
        <taxon>Bacteria</taxon>
        <taxon>Pseudomonadati</taxon>
        <taxon>Bacteroidota</taxon>
        <taxon>Flavobacteriia</taxon>
        <taxon>Flavobacteriales</taxon>
        <taxon>Flavobacteriaceae</taxon>
        <taxon>Flavobacterium</taxon>
    </lineage>
</organism>
<reference evidence="1 2" key="1">
    <citation type="submission" date="2019-02" db="EMBL/GenBank/DDBJ databases">
        <title>Flavobacterium sp. RD-2-33 isolated from forest soil.</title>
        <authorList>
            <person name="Chaudhary D.K."/>
        </authorList>
    </citation>
    <scope>NUCLEOTIDE SEQUENCE [LARGE SCALE GENOMIC DNA]</scope>
    <source>
        <strain evidence="1 2">RD-2-33</strain>
    </source>
</reference>
<gene>
    <name evidence="1" type="ORF">EZL74_12445</name>
</gene>
<dbReference type="AlphaFoldDB" id="A0A4Q9YP90"/>
<dbReference type="EMBL" id="SJPE01000020">
    <property type="protein sequence ID" value="TBX65195.1"/>
    <property type="molecule type" value="Genomic_DNA"/>
</dbReference>
<dbReference type="Proteomes" id="UP000293300">
    <property type="component" value="Unassembled WGS sequence"/>
</dbReference>
<dbReference type="RefSeq" id="WP_131476995.1">
    <property type="nucleotide sequence ID" value="NZ_SJPE01000020.1"/>
</dbReference>
<protein>
    <submittedName>
        <fullName evidence="1">Uncharacterized protein</fullName>
    </submittedName>
</protein>
<comment type="caution">
    <text evidence="1">The sequence shown here is derived from an EMBL/GenBank/DDBJ whole genome shotgun (WGS) entry which is preliminary data.</text>
</comment>
<keyword evidence="2" id="KW-1185">Reference proteome</keyword>
<dbReference type="OrthoDB" id="1364332at2"/>
<proteinExistence type="predicted"/>